<evidence type="ECO:0000313" key="6">
    <source>
        <dbReference type="EMBL" id="KAJ5071086.1"/>
    </source>
</evidence>
<dbReference type="InterPro" id="IPR011009">
    <property type="entry name" value="Kinase-like_dom_sf"/>
</dbReference>
<dbReference type="InterPro" id="IPR000719">
    <property type="entry name" value="Prot_kinase_dom"/>
</dbReference>
<keyword evidence="6" id="KW-0808">Transferase</keyword>
<dbReference type="Pfam" id="PF00498">
    <property type="entry name" value="FHA"/>
    <property type="match status" value="1"/>
</dbReference>
<evidence type="ECO:0000256" key="1">
    <source>
        <dbReference type="ARBA" id="ARBA00022741"/>
    </source>
</evidence>
<organism evidence="6 7">
    <name type="scientific">Anaeramoeba ignava</name>
    <name type="common">Anaerobic marine amoeba</name>
    <dbReference type="NCBI Taxonomy" id="1746090"/>
    <lineage>
        <taxon>Eukaryota</taxon>
        <taxon>Metamonada</taxon>
        <taxon>Anaeramoebidae</taxon>
        <taxon>Anaeramoeba</taxon>
    </lineage>
</organism>
<proteinExistence type="predicted"/>
<evidence type="ECO:0000259" key="4">
    <source>
        <dbReference type="PROSITE" id="PS50006"/>
    </source>
</evidence>
<dbReference type="Pfam" id="PF00069">
    <property type="entry name" value="Pkinase"/>
    <property type="match status" value="1"/>
</dbReference>
<dbReference type="SMART" id="SM00240">
    <property type="entry name" value="FHA"/>
    <property type="match status" value="1"/>
</dbReference>
<keyword evidence="2 3" id="KW-0067">ATP-binding</keyword>
<name>A0A9Q0LE84_ANAIG</name>
<dbReference type="PANTHER" id="PTHR24347">
    <property type="entry name" value="SERINE/THREONINE-PROTEIN KINASE"/>
    <property type="match status" value="1"/>
</dbReference>
<dbReference type="InterPro" id="IPR008984">
    <property type="entry name" value="SMAD_FHA_dom_sf"/>
</dbReference>
<feature type="domain" description="Protein kinase" evidence="5">
    <location>
        <begin position="134"/>
        <end position="273"/>
    </location>
</feature>
<dbReference type="OMA" id="HCTISRE"/>
<dbReference type="SMART" id="SM00220">
    <property type="entry name" value="S_TKc"/>
    <property type="match status" value="1"/>
</dbReference>
<dbReference type="PROSITE" id="PS00107">
    <property type="entry name" value="PROTEIN_KINASE_ATP"/>
    <property type="match status" value="1"/>
</dbReference>
<dbReference type="Gene3D" id="2.60.200.20">
    <property type="match status" value="1"/>
</dbReference>
<keyword evidence="1 3" id="KW-0547">Nucleotide-binding</keyword>
<feature type="binding site" evidence="3">
    <location>
        <position position="162"/>
    </location>
    <ligand>
        <name>ATP</name>
        <dbReference type="ChEBI" id="CHEBI:30616"/>
    </ligand>
</feature>
<evidence type="ECO:0000256" key="3">
    <source>
        <dbReference type="PROSITE-ProRule" id="PRU10141"/>
    </source>
</evidence>
<sequence length="273" mass="31189">MEEQKVDAWGKLVSLVQELPDIELIGEEMVTFGSSDKCTYVIKNQSISKFHCSFQLKKGQNSSAKIKDYSIHGTFVNGKRIGKGFSRPLFHTDEISFASIRDKSKPRPVACYILKLFSVLPREKSDESEIKKIYKIGRLLGTGKFAEVRMATDKQGKRYAMKIVDKQKFQEGETDDQQAQRDPAMDEMNILTKISHENIVGIHQVFNTENHIYLVLDLCTGGELLDKITAKGFYKENDAIVVMKQLFSALAYLHKMQFAHRDLKVFKLLEINL</sequence>
<evidence type="ECO:0000313" key="7">
    <source>
        <dbReference type="Proteomes" id="UP001149090"/>
    </source>
</evidence>
<comment type="caution">
    <text evidence="6">The sequence shown here is derived from an EMBL/GenBank/DDBJ whole genome shotgun (WGS) entry which is preliminary data.</text>
</comment>
<keyword evidence="7" id="KW-1185">Reference proteome</keyword>
<dbReference type="Proteomes" id="UP001149090">
    <property type="component" value="Unassembled WGS sequence"/>
</dbReference>
<dbReference type="InterPro" id="IPR000253">
    <property type="entry name" value="FHA_dom"/>
</dbReference>
<evidence type="ECO:0000256" key="2">
    <source>
        <dbReference type="ARBA" id="ARBA00022840"/>
    </source>
</evidence>
<dbReference type="GO" id="GO:0004672">
    <property type="term" value="F:protein kinase activity"/>
    <property type="evidence" value="ECO:0007669"/>
    <property type="project" value="InterPro"/>
</dbReference>
<dbReference type="PROSITE" id="PS50011">
    <property type="entry name" value="PROTEIN_KINASE_DOM"/>
    <property type="match status" value="1"/>
</dbReference>
<dbReference type="PROSITE" id="PS50006">
    <property type="entry name" value="FHA_DOMAIN"/>
    <property type="match status" value="1"/>
</dbReference>
<keyword evidence="6" id="KW-0418">Kinase</keyword>
<dbReference type="SUPFAM" id="SSF49879">
    <property type="entry name" value="SMAD/FHA domain"/>
    <property type="match status" value="1"/>
</dbReference>
<dbReference type="SUPFAM" id="SSF56112">
    <property type="entry name" value="Protein kinase-like (PK-like)"/>
    <property type="match status" value="1"/>
</dbReference>
<feature type="domain" description="FHA" evidence="4">
    <location>
        <begin position="30"/>
        <end position="81"/>
    </location>
</feature>
<dbReference type="InterPro" id="IPR017441">
    <property type="entry name" value="Protein_kinase_ATP_BS"/>
</dbReference>
<dbReference type="Gene3D" id="1.10.510.10">
    <property type="entry name" value="Transferase(Phosphotransferase) domain 1"/>
    <property type="match status" value="1"/>
</dbReference>
<protein>
    <submittedName>
        <fullName evidence="6">Serine/threonine-protein kinase fhke-related</fullName>
    </submittedName>
</protein>
<dbReference type="OrthoDB" id="40902at2759"/>
<accession>A0A9Q0LE84</accession>
<dbReference type="FunFam" id="3.30.200.20:FF:000042">
    <property type="entry name" value="Aurora kinase A"/>
    <property type="match status" value="1"/>
</dbReference>
<dbReference type="AlphaFoldDB" id="A0A9Q0LE84"/>
<evidence type="ECO:0000259" key="5">
    <source>
        <dbReference type="PROSITE" id="PS50011"/>
    </source>
</evidence>
<reference evidence="6" key="1">
    <citation type="submission" date="2022-10" db="EMBL/GenBank/DDBJ databases">
        <title>Novel sulphate-reducing endosymbionts in the free-living metamonad Anaeramoeba.</title>
        <authorList>
            <person name="Jerlstrom-Hultqvist J."/>
            <person name="Cepicka I."/>
            <person name="Gallot-Lavallee L."/>
            <person name="Salas-Leiva D."/>
            <person name="Curtis B.A."/>
            <person name="Zahonova K."/>
            <person name="Pipaliya S."/>
            <person name="Dacks J."/>
            <person name="Roger A.J."/>
        </authorList>
    </citation>
    <scope>NUCLEOTIDE SEQUENCE</scope>
    <source>
        <strain evidence="6">BMAN</strain>
    </source>
</reference>
<dbReference type="EMBL" id="JAPDFW010000091">
    <property type="protein sequence ID" value="KAJ5071086.1"/>
    <property type="molecule type" value="Genomic_DNA"/>
</dbReference>
<dbReference type="GO" id="GO:0005524">
    <property type="term" value="F:ATP binding"/>
    <property type="evidence" value="ECO:0007669"/>
    <property type="project" value="UniProtKB-UniRule"/>
</dbReference>
<gene>
    <name evidence="6" type="ORF">M0811_10570</name>
</gene>